<dbReference type="EMBL" id="JAWDGP010007552">
    <property type="protein sequence ID" value="KAK3713834.1"/>
    <property type="molecule type" value="Genomic_DNA"/>
</dbReference>
<accession>A0AAE0XUP2</accession>
<sequence>MEDKPQLCAPLETPVSYEENLSFCSNRQLGSVDLRQPVSTHSDFCSFKLLTYENLLSTERVRTMIVPT</sequence>
<comment type="caution">
    <text evidence="1">The sequence shown here is derived from an EMBL/GenBank/DDBJ whole genome shotgun (WGS) entry which is preliminary data.</text>
</comment>
<reference evidence="1" key="1">
    <citation type="journal article" date="2023" name="G3 (Bethesda)">
        <title>A reference genome for the long-term kleptoplast-retaining sea slug Elysia crispata morphotype clarki.</title>
        <authorList>
            <person name="Eastman K.E."/>
            <person name="Pendleton A.L."/>
            <person name="Shaikh M.A."/>
            <person name="Suttiyut T."/>
            <person name="Ogas R."/>
            <person name="Tomko P."/>
            <person name="Gavelis G."/>
            <person name="Widhalm J.R."/>
            <person name="Wisecaver J.H."/>
        </authorList>
    </citation>
    <scope>NUCLEOTIDE SEQUENCE</scope>
    <source>
        <strain evidence="1">ECLA1</strain>
    </source>
</reference>
<protein>
    <submittedName>
        <fullName evidence="1">Uncharacterized protein</fullName>
    </submittedName>
</protein>
<keyword evidence="2" id="KW-1185">Reference proteome</keyword>
<name>A0AAE0XUP2_9GAST</name>
<gene>
    <name evidence="1" type="ORF">RRG08_033807</name>
</gene>
<dbReference type="AlphaFoldDB" id="A0AAE0XUP2"/>
<evidence type="ECO:0000313" key="2">
    <source>
        <dbReference type="Proteomes" id="UP001283361"/>
    </source>
</evidence>
<evidence type="ECO:0000313" key="1">
    <source>
        <dbReference type="EMBL" id="KAK3713834.1"/>
    </source>
</evidence>
<proteinExistence type="predicted"/>
<organism evidence="1 2">
    <name type="scientific">Elysia crispata</name>
    <name type="common">lettuce slug</name>
    <dbReference type="NCBI Taxonomy" id="231223"/>
    <lineage>
        <taxon>Eukaryota</taxon>
        <taxon>Metazoa</taxon>
        <taxon>Spiralia</taxon>
        <taxon>Lophotrochozoa</taxon>
        <taxon>Mollusca</taxon>
        <taxon>Gastropoda</taxon>
        <taxon>Heterobranchia</taxon>
        <taxon>Euthyneura</taxon>
        <taxon>Panpulmonata</taxon>
        <taxon>Sacoglossa</taxon>
        <taxon>Placobranchoidea</taxon>
        <taxon>Plakobranchidae</taxon>
        <taxon>Elysia</taxon>
    </lineage>
</organism>
<dbReference type="Proteomes" id="UP001283361">
    <property type="component" value="Unassembled WGS sequence"/>
</dbReference>